<proteinExistence type="predicted"/>
<feature type="compositionally biased region" description="Pro residues" evidence="1">
    <location>
        <begin position="177"/>
        <end position="191"/>
    </location>
</feature>
<reference evidence="2" key="1">
    <citation type="submission" date="2022-05" db="EMBL/GenBank/DDBJ databases">
        <title>Alysiella filiformis genome sequencing.</title>
        <authorList>
            <person name="Viehboeck T."/>
        </authorList>
    </citation>
    <scope>NUCLEOTIDE SEQUENCE</scope>
    <source>
        <strain evidence="2">DSM 2580</strain>
    </source>
</reference>
<dbReference type="EMBL" id="CP097501">
    <property type="protein sequence ID" value="URD67783.1"/>
    <property type="molecule type" value="Genomic_DNA"/>
</dbReference>
<feature type="region of interest" description="Disordered" evidence="1">
    <location>
        <begin position="144"/>
        <end position="201"/>
    </location>
</feature>
<feature type="region of interest" description="Disordered" evidence="1">
    <location>
        <begin position="219"/>
        <end position="247"/>
    </location>
</feature>
<evidence type="ECO:0000256" key="1">
    <source>
        <dbReference type="SAM" id="MobiDB-lite"/>
    </source>
</evidence>
<organism evidence="2 3">
    <name type="scientific">Conchiformibius steedae DSM 2580</name>
    <dbReference type="NCBI Taxonomy" id="1121352"/>
    <lineage>
        <taxon>Bacteria</taxon>
        <taxon>Pseudomonadati</taxon>
        <taxon>Pseudomonadota</taxon>
        <taxon>Betaproteobacteria</taxon>
        <taxon>Neisseriales</taxon>
        <taxon>Neisseriaceae</taxon>
        <taxon>Conchiformibius</taxon>
    </lineage>
</organism>
<accession>A0AAE9HU00</accession>
<dbReference type="AlphaFoldDB" id="A0AAE9HU00"/>
<sequence length="375" mass="40435">MPAVIRMTRQGQSEFVSTQPSPTRLNAQPDAFYQLLDMQGKPITEYAAHLQDNGDLWIDLPDSSTRPDFVLSQYADYFPAPSNQHRSYFGNLTAVQNADAAPAAAIKEAAGLSFGSLTWSAAAATAGILGAVWLVKRHKDDDNLIQNHQNNHNNNGQIGSENSNSTTPSENSDNNENPPPVPMEASPPPHIDLPTGSTKELLSDGSIADINAVTQGAENFNQYPPNAEPPKIAIHDLNTPSNVAPVNHPVPAAMTDAYTEQPVFVRSAEHDSDDSPAASSIWSETLSERNIAPSFASFTRDGDTGGDGQDPLADFNDKHANPPFHLSFSQVLDNTYGDHMIEGQFTPVPLADVPHYSSDAALQPPQYDVPSFDVL</sequence>
<evidence type="ECO:0000313" key="2">
    <source>
        <dbReference type="EMBL" id="URD67783.1"/>
    </source>
</evidence>
<evidence type="ECO:0000313" key="3">
    <source>
        <dbReference type="Proteomes" id="UP001056819"/>
    </source>
</evidence>
<feature type="compositionally biased region" description="Low complexity" evidence="1">
    <location>
        <begin position="145"/>
        <end position="176"/>
    </location>
</feature>
<gene>
    <name evidence="2" type="ORF">LNQ82_01070</name>
</gene>
<name>A0AAE9HU00_9NEIS</name>
<dbReference type="RefSeq" id="WP_156932228.1">
    <property type="nucleotide sequence ID" value="NZ_CP097501.1"/>
</dbReference>
<protein>
    <submittedName>
        <fullName evidence="2">Uncharacterized protein</fullName>
    </submittedName>
</protein>
<dbReference type="Proteomes" id="UP001056819">
    <property type="component" value="Chromosome"/>
</dbReference>